<evidence type="ECO:0000256" key="2">
    <source>
        <dbReference type="ARBA" id="ARBA00006727"/>
    </source>
</evidence>
<feature type="transmembrane region" description="Helical" evidence="8">
    <location>
        <begin position="374"/>
        <end position="396"/>
    </location>
</feature>
<comment type="similarity">
    <text evidence="2">Belongs to the major facilitator superfamily. Monocarboxylate porter (TC 2.A.1.13) family.</text>
</comment>
<evidence type="ECO:0000256" key="1">
    <source>
        <dbReference type="ARBA" id="ARBA00004141"/>
    </source>
</evidence>
<evidence type="ECO:0000256" key="3">
    <source>
        <dbReference type="ARBA" id="ARBA00022448"/>
    </source>
</evidence>
<evidence type="ECO:0000256" key="6">
    <source>
        <dbReference type="ARBA" id="ARBA00023136"/>
    </source>
</evidence>
<accession>A0ABR4KAJ0</accession>
<dbReference type="RefSeq" id="XP_070898682.1">
    <property type="nucleotide sequence ID" value="XM_071043045.1"/>
</dbReference>
<reference evidence="10 11" key="1">
    <citation type="submission" date="2024-07" db="EMBL/GenBank/DDBJ databases">
        <title>Section-level genome sequencing and comparative genomics of Aspergillus sections Usti and Cavernicolus.</title>
        <authorList>
            <consortium name="Lawrence Berkeley National Laboratory"/>
            <person name="Nybo J.L."/>
            <person name="Vesth T.C."/>
            <person name="Theobald S."/>
            <person name="Frisvad J.C."/>
            <person name="Larsen T.O."/>
            <person name="Kjaerboelling I."/>
            <person name="Rothschild-Mancinelli K."/>
            <person name="Lyhne E.K."/>
            <person name="Kogle M.E."/>
            <person name="Barry K."/>
            <person name="Clum A."/>
            <person name="Na H."/>
            <person name="Ledsgaard L."/>
            <person name="Lin J."/>
            <person name="Lipzen A."/>
            <person name="Kuo A."/>
            <person name="Riley R."/>
            <person name="Mondo S."/>
            <person name="LaButti K."/>
            <person name="Haridas S."/>
            <person name="Pangalinan J."/>
            <person name="Salamov A.A."/>
            <person name="Simmons B.A."/>
            <person name="Magnuson J.K."/>
            <person name="Chen J."/>
            <person name="Drula E."/>
            <person name="Henrissat B."/>
            <person name="Wiebenga A."/>
            <person name="Lubbers R.J."/>
            <person name="Gomes A.C."/>
            <person name="Macurrencykelacurrency M.R."/>
            <person name="Stajich J."/>
            <person name="Grigoriev I.V."/>
            <person name="Mortensen U.H."/>
            <person name="De vries R.P."/>
            <person name="Baker S.E."/>
            <person name="Andersen M.R."/>
        </authorList>
    </citation>
    <scope>NUCLEOTIDE SEQUENCE [LARGE SCALE GENOMIC DNA]</scope>
    <source>
        <strain evidence="10 11">CBS 756.74</strain>
    </source>
</reference>
<keyword evidence="6 8" id="KW-0472">Membrane</keyword>
<sequence length="439" mass="46863">MSHTAPGDADSSDAKEGPHIEAEGSGQSVPTANESDYPEGGLSAWLVVIGAWFGLFCTFGLVTCVGVFLEYYQTGPLARYSASTISWITSLQVFFQVGGTAIWGRFYDSYGPRWLLLIGTPVYCLRLMMLSLSKEYYQVLLSQAVLSSIGSGAIFTASLTSPTSWFSKRRGTVFGIVNSGSSAGGIVLPIMLSRLFKSISFAWTLRVVAFMFLAFCAVSCLLIKSHVQPKPRPLRVADYQRCVQEPLMLLTMVGGFLFFWGMFLPLSYIIIQAQANGISPELVPYLLPIINAVSLVGRLVAGALGDFIGQYNCMLMIAAFTGILTLVLWIPGSDSTGAIIAYAIAFGFGSGGYVTIFPGCVSQISPIKEIGTRIGLAALVNAFGALTGSPLGGALISNKTGSGNSFLGLQLFCGSTMVASVFAYGAARYLQAGFRWTKV</sequence>
<dbReference type="Pfam" id="PF07690">
    <property type="entry name" value="MFS_1"/>
    <property type="match status" value="1"/>
</dbReference>
<comment type="caution">
    <text evidence="10">The sequence shown here is derived from an EMBL/GenBank/DDBJ whole genome shotgun (WGS) entry which is preliminary data.</text>
</comment>
<evidence type="ECO:0000256" key="7">
    <source>
        <dbReference type="SAM" id="MobiDB-lite"/>
    </source>
</evidence>
<feature type="transmembrane region" description="Helical" evidence="8">
    <location>
        <begin position="84"/>
        <end position="106"/>
    </location>
</feature>
<dbReference type="Proteomes" id="UP001610444">
    <property type="component" value="Unassembled WGS sequence"/>
</dbReference>
<keyword evidence="4 8" id="KW-0812">Transmembrane</keyword>
<feature type="transmembrane region" description="Helical" evidence="8">
    <location>
        <begin position="136"/>
        <end position="159"/>
    </location>
</feature>
<feature type="transmembrane region" description="Helical" evidence="8">
    <location>
        <begin position="171"/>
        <end position="191"/>
    </location>
</feature>
<evidence type="ECO:0000256" key="8">
    <source>
        <dbReference type="SAM" id="Phobius"/>
    </source>
</evidence>
<dbReference type="SUPFAM" id="SSF103473">
    <property type="entry name" value="MFS general substrate transporter"/>
    <property type="match status" value="1"/>
</dbReference>
<evidence type="ECO:0000313" key="10">
    <source>
        <dbReference type="EMBL" id="KAL2849295.1"/>
    </source>
</evidence>
<dbReference type="InterPro" id="IPR036259">
    <property type="entry name" value="MFS_trans_sf"/>
</dbReference>
<dbReference type="PANTHER" id="PTHR11360:SF224">
    <property type="entry name" value="MAJOR FACILITATOR SUPERFAMILY (MFS) PROFILE DOMAIN-CONTAINING PROTEIN-RELATED"/>
    <property type="match status" value="1"/>
</dbReference>
<dbReference type="Gene3D" id="1.20.1250.20">
    <property type="entry name" value="MFS general substrate transporter like domains"/>
    <property type="match status" value="2"/>
</dbReference>
<feature type="transmembrane region" description="Helical" evidence="8">
    <location>
        <begin position="313"/>
        <end position="332"/>
    </location>
</feature>
<evidence type="ECO:0000256" key="4">
    <source>
        <dbReference type="ARBA" id="ARBA00022692"/>
    </source>
</evidence>
<dbReference type="PROSITE" id="PS50850">
    <property type="entry name" value="MFS"/>
    <property type="match status" value="1"/>
</dbReference>
<feature type="region of interest" description="Disordered" evidence="7">
    <location>
        <begin position="1"/>
        <end position="35"/>
    </location>
</feature>
<protein>
    <submittedName>
        <fullName evidence="10">Major facilitator superfamily domain-containing protein</fullName>
    </submittedName>
</protein>
<dbReference type="EMBL" id="JBFXLR010000023">
    <property type="protein sequence ID" value="KAL2849295.1"/>
    <property type="molecule type" value="Genomic_DNA"/>
</dbReference>
<dbReference type="InterPro" id="IPR020846">
    <property type="entry name" value="MFS_dom"/>
</dbReference>
<dbReference type="GeneID" id="98158209"/>
<dbReference type="InterPro" id="IPR011701">
    <property type="entry name" value="MFS"/>
</dbReference>
<keyword evidence="3" id="KW-0813">Transport</keyword>
<feature type="transmembrane region" description="Helical" evidence="8">
    <location>
        <begin position="408"/>
        <end position="430"/>
    </location>
</feature>
<name>A0ABR4KAJ0_9EURO</name>
<feature type="compositionally biased region" description="Polar residues" evidence="7">
    <location>
        <begin position="25"/>
        <end position="34"/>
    </location>
</feature>
<evidence type="ECO:0000313" key="11">
    <source>
        <dbReference type="Proteomes" id="UP001610444"/>
    </source>
</evidence>
<dbReference type="InterPro" id="IPR050327">
    <property type="entry name" value="Proton-linked_MCT"/>
</dbReference>
<proteinExistence type="inferred from homology"/>
<evidence type="ECO:0000259" key="9">
    <source>
        <dbReference type="PROSITE" id="PS50850"/>
    </source>
</evidence>
<gene>
    <name evidence="10" type="ORF">BJX68DRAFT_255483</name>
</gene>
<organism evidence="10 11">
    <name type="scientific">Aspergillus pseudodeflectus</name>
    <dbReference type="NCBI Taxonomy" id="176178"/>
    <lineage>
        <taxon>Eukaryota</taxon>
        <taxon>Fungi</taxon>
        <taxon>Dikarya</taxon>
        <taxon>Ascomycota</taxon>
        <taxon>Pezizomycotina</taxon>
        <taxon>Eurotiomycetes</taxon>
        <taxon>Eurotiomycetidae</taxon>
        <taxon>Eurotiales</taxon>
        <taxon>Aspergillaceae</taxon>
        <taxon>Aspergillus</taxon>
        <taxon>Aspergillus subgen. Nidulantes</taxon>
    </lineage>
</organism>
<feature type="transmembrane region" description="Helical" evidence="8">
    <location>
        <begin position="282"/>
        <end position="301"/>
    </location>
</feature>
<feature type="transmembrane region" description="Helical" evidence="8">
    <location>
        <begin position="203"/>
        <end position="227"/>
    </location>
</feature>
<keyword evidence="5 8" id="KW-1133">Transmembrane helix</keyword>
<feature type="compositionally biased region" description="Basic and acidic residues" evidence="7">
    <location>
        <begin position="12"/>
        <end position="22"/>
    </location>
</feature>
<evidence type="ECO:0000256" key="5">
    <source>
        <dbReference type="ARBA" id="ARBA00022989"/>
    </source>
</evidence>
<feature type="transmembrane region" description="Helical" evidence="8">
    <location>
        <begin position="338"/>
        <end position="362"/>
    </location>
</feature>
<feature type="transmembrane region" description="Helical" evidence="8">
    <location>
        <begin position="44"/>
        <end position="72"/>
    </location>
</feature>
<comment type="subcellular location">
    <subcellularLocation>
        <location evidence="1">Membrane</location>
        <topology evidence="1">Multi-pass membrane protein</topology>
    </subcellularLocation>
</comment>
<keyword evidence="11" id="KW-1185">Reference proteome</keyword>
<feature type="transmembrane region" description="Helical" evidence="8">
    <location>
        <begin position="247"/>
        <end position="270"/>
    </location>
</feature>
<dbReference type="PANTHER" id="PTHR11360">
    <property type="entry name" value="MONOCARBOXYLATE TRANSPORTER"/>
    <property type="match status" value="1"/>
</dbReference>
<feature type="domain" description="Major facilitator superfamily (MFS) profile" evidence="9">
    <location>
        <begin position="43"/>
        <end position="428"/>
    </location>
</feature>